<keyword evidence="3 6" id="KW-0812">Transmembrane</keyword>
<dbReference type="AlphaFoldDB" id="F0RHE3"/>
<feature type="transmembrane region" description="Helical" evidence="6">
    <location>
        <begin position="245"/>
        <end position="269"/>
    </location>
</feature>
<feature type="transmembrane region" description="Helical" evidence="6">
    <location>
        <begin position="355"/>
        <end position="373"/>
    </location>
</feature>
<accession>F0RHE3</accession>
<feature type="transmembrane region" description="Helical" evidence="6">
    <location>
        <begin position="45"/>
        <end position="62"/>
    </location>
</feature>
<protein>
    <submittedName>
        <fullName evidence="7">Polysaccharide biosynthesis protein</fullName>
    </submittedName>
</protein>
<gene>
    <name evidence="7" type="ordered locus">Celly_1357</name>
</gene>
<sequence>MLLKNFLFNNLSQGLQFGTRWFLSLTLIVVLGVDDFATFSFVYSASNIMLAVFPFGSSVFLISDTNNESKKIEILLDSLFVVVLIFITFLIFYILTFSFVEDVKGWNYIGFSLFLSLFLAINFLLFSYFKSLGDFKKELTAYLVFAGLLLLFIAYLIFFPRGEQMISLILSLLIGINMIVTIIGFTYLAKSNSYTFEGVRAPSLKKIIIIFNERRYFGLQEIVTAIYTQSGMLILFYLLDDIVYGYYRALYVIVAPAFMITVALSQVVLSQFKIYKGLILISNFRKTQKYTIVFGFLLTAFFYLFKPFIFNFLNLDSNSSFNIAYLFILAIILIRFFFVNYEMFLVVVNKQKQRFLVMLVSALFSILLMFLLLPKYGLIGALVINTISYAIVLIGTSFIAEKKIKLILKK</sequence>
<dbReference type="RefSeq" id="WP_013620930.1">
    <property type="nucleotide sequence ID" value="NC_015167.1"/>
</dbReference>
<evidence type="ECO:0000256" key="2">
    <source>
        <dbReference type="ARBA" id="ARBA00022475"/>
    </source>
</evidence>
<dbReference type="eggNOG" id="ENOG502ZFDP">
    <property type="taxonomic scope" value="Bacteria"/>
</dbReference>
<keyword evidence="4 6" id="KW-1133">Transmembrane helix</keyword>
<feature type="transmembrane region" description="Helical" evidence="6">
    <location>
        <begin position="165"/>
        <end position="188"/>
    </location>
</feature>
<feature type="transmembrane region" description="Helical" evidence="6">
    <location>
        <begin position="21"/>
        <end position="39"/>
    </location>
</feature>
<feature type="transmembrane region" description="Helical" evidence="6">
    <location>
        <begin position="108"/>
        <end position="129"/>
    </location>
</feature>
<reference evidence="7 8" key="1">
    <citation type="journal article" date="2011" name="Stand. Genomic Sci.">
        <title>Complete genome sequence of Cellulophaga lytica type strain (LIM- 21).</title>
        <authorList>
            <person name="Pati A."/>
            <person name="Abt B."/>
            <person name="Teshima H."/>
            <person name="Nolan M."/>
            <person name="Lapidus A."/>
            <person name="Lucas S."/>
            <person name="Hammon N."/>
            <person name="Deshpande S."/>
            <person name="Cheng J.F."/>
            <person name="Tapia R."/>
            <person name="Han C."/>
            <person name="Goodwin L."/>
            <person name="Pitluck S."/>
            <person name="Liolios K."/>
            <person name="Pagani I."/>
            <person name="Mavromatis K."/>
            <person name="Ovchinikova G."/>
            <person name="Chen A."/>
            <person name="Palaniappan K."/>
            <person name="Land M."/>
            <person name="Hauser L."/>
            <person name="Jeffries C.D."/>
            <person name="Detter J.C."/>
            <person name="Brambilla E.M."/>
            <person name="Kannan K.P."/>
            <person name="Rohde M."/>
            <person name="Spring S."/>
            <person name="Goker M."/>
            <person name="Woyke T."/>
            <person name="Bristow J."/>
            <person name="Eisen J.A."/>
            <person name="Markowitz V."/>
            <person name="Hugenholtz P."/>
            <person name="Kyrpides N.C."/>
            <person name="Klenk H.P."/>
            <person name="Ivanova N."/>
        </authorList>
    </citation>
    <scope>NUCLEOTIDE SEQUENCE [LARGE SCALE GENOMIC DNA]</scope>
    <source>
        <strain evidence="8">ATCC 23178 / DSM 7489 / JCM 8516 / NBRC 14961 / NCIMB 1423 / VKM B-1433 / Cy l20</strain>
    </source>
</reference>
<dbReference type="PANTHER" id="PTHR30250">
    <property type="entry name" value="PST FAMILY PREDICTED COLANIC ACID TRANSPORTER"/>
    <property type="match status" value="1"/>
</dbReference>
<feature type="transmembrane region" description="Helical" evidence="6">
    <location>
        <begin position="74"/>
        <end position="96"/>
    </location>
</feature>
<evidence type="ECO:0000256" key="1">
    <source>
        <dbReference type="ARBA" id="ARBA00004651"/>
    </source>
</evidence>
<keyword evidence="5 6" id="KW-0472">Membrane</keyword>
<evidence type="ECO:0000313" key="7">
    <source>
        <dbReference type="EMBL" id="ADY29183.1"/>
    </source>
</evidence>
<feature type="transmembrane region" description="Helical" evidence="6">
    <location>
        <begin position="379"/>
        <end position="400"/>
    </location>
</feature>
<feature type="transmembrane region" description="Helical" evidence="6">
    <location>
        <begin position="141"/>
        <end position="159"/>
    </location>
</feature>
<name>F0RHE3_CELLC</name>
<evidence type="ECO:0000256" key="4">
    <source>
        <dbReference type="ARBA" id="ARBA00022989"/>
    </source>
</evidence>
<dbReference type="STRING" id="867900.Celly_1357"/>
<dbReference type="OrthoDB" id="5756412at2"/>
<feature type="transmembrane region" description="Helical" evidence="6">
    <location>
        <begin position="322"/>
        <end position="348"/>
    </location>
</feature>
<dbReference type="KEGG" id="cly:Celly_1357"/>
<dbReference type="PANTHER" id="PTHR30250:SF11">
    <property type="entry name" value="O-ANTIGEN TRANSPORTER-RELATED"/>
    <property type="match status" value="1"/>
</dbReference>
<dbReference type="Proteomes" id="UP000007487">
    <property type="component" value="Chromosome"/>
</dbReference>
<dbReference type="InterPro" id="IPR050833">
    <property type="entry name" value="Poly_Biosynth_Transport"/>
</dbReference>
<comment type="subcellular location">
    <subcellularLocation>
        <location evidence="1">Cell membrane</location>
        <topology evidence="1">Multi-pass membrane protein</topology>
    </subcellularLocation>
</comment>
<dbReference type="GO" id="GO:0005886">
    <property type="term" value="C:plasma membrane"/>
    <property type="evidence" value="ECO:0007669"/>
    <property type="project" value="UniProtKB-SubCell"/>
</dbReference>
<dbReference type="EMBL" id="CP002534">
    <property type="protein sequence ID" value="ADY29183.1"/>
    <property type="molecule type" value="Genomic_DNA"/>
</dbReference>
<feature type="transmembrane region" description="Helical" evidence="6">
    <location>
        <begin position="290"/>
        <end position="310"/>
    </location>
</feature>
<keyword evidence="2" id="KW-1003">Cell membrane</keyword>
<proteinExistence type="predicted"/>
<evidence type="ECO:0000256" key="5">
    <source>
        <dbReference type="ARBA" id="ARBA00023136"/>
    </source>
</evidence>
<evidence type="ECO:0000313" key="8">
    <source>
        <dbReference type="Proteomes" id="UP000007487"/>
    </source>
</evidence>
<organism evidence="7 8">
    <name type="scientific">Cellulophaga lytica (strain ATCC 23178 / DSM 7489 / JCM 8516 / NBRC 14961 / NCIMB 1423 / VKM B-1433 / Cy l20)</name>
    <dbReference type="NCBI Taxonomy" id="867900"/>
    <lineage>
        <taxon>Bacteria</taxon>
        <taxon>Pseudomonadati</taxon>
        <taxon>Bacteroidota</taxon>
        <taxon>Flavobacteriia</taxon>
        <taxon>Flavobacteriales</taxon>
        <taxon>Flavobacteriaceae</taxon>
        <taxon>Cellulophaga</taxon>
    </lineage>
</organism>
<keyword evidence="8" id="KW-1185">Reference proteome</keyword>
<dbReference type="HOGENOM" id="CLU_675830_0_0_10"/>
<evidence type="ECO:0000256" key="6">
    <source>
        <dbReference type="SAM" id="Phobius"/>
    </source>
</evidence>
<evidence type="ECO:0000256" key="3">
    <source>
        <dbReference type="ARBA" id="ARBA00022692"/>
    </source>
</evidence>